<reference evidence="1 3" key="1">
    <citation type="journal article" date="2013" name="Genome Biol.">
        <title>Draft genome of the mountain pine beetle, Dendroctonus ponderosae Hopkins, a major forest pest.</title>
        <authorList>
            <person name="Keeling C.I."/>
            <person name="Yuen M.M."/>
            <person name="Liao N.Y."/>
            <person name="Docking T.R."/>
            <person name="Chan S.K."/>
            <person name="Taylor G.A."/>
            <person name="Palmquist D.L."/>
            <person name="Jackman S.D."/>
            <person name="Nguyen A."/>
            <person name="Li M."/>
            <person name="Henderson H."/>
            <person name="Janes J.K."/>
            <person name="Zhao Y."/>
            <person name="Pandoh P."/>
            <person name="Moore R."/>
            <person name="Sperling F.A."/>
            <person name="Huber D.P."/>
            <person name="Birol I."/>
            <person name="Jones S.J."/>
            <person name="Bohlmann J."/>
        </authorList>
    </citation>
    <scope>NUCLEOTIDE SEQUENCE</scope>
</reference>
<evidence type="ECO:0008006" key="4">
    <source>
        <dbReference type="Google" id="ProtNLM"/>
    </source>
</evidence>
<dbReference type="GO" id="GO:0042795">
    <property type="term" value="P:snRNA transcription by RNA polymerase II"/>
    <property type="evidence" value="ECO:0007669"/>
    <property type="project" value="TreeGrafter"/>
</dbReference>
<proteinExistence type="predicted"/>
<evidence type="ECO:0000313" key="1">
    <source>
        <dbReference type="EMBL" id="ENN73229.1"/>
    </source>
</evidence>
<keyword evidence="3" id="KW-1185">Reference proteome</keyword>
<sequence length="290" mass="33128">MEKSNNHSKVSSCVLYARSAYHNFSLDIENFISLWEKEKAMNYTDFATIWQNNNFTLIFAGQSYMKYLKLLCEITLSVVKNYLFSQENVYVQIGAFYLLYAFFYKQPIRKDVTIRLTLEEHRSLKRLLNKMLDQGQYDALYIYAKMKTDEAFDFVGQPSPLYLTSKNGNDTTLTAIGASRQFSAILSDLEKVLKSEAVDTLDKTCTTYATKMAVFAKRHPGLMPPVTTIMNDLKETYTEIMDCGNSVIIESDPKDADLLKRQAVRRKAVAAQTSEYRGSKIVITAADLDK</sequence>
<protein>
    <recommendedName>
        <fullName evidence="4">snRNA-activating protein complex subunit 1</fullName>
    </recommendedName>
</protein>
<dbReference type="PANTHER" id="PTHR15131">
    <property type="entry name" value="SMALL NUCLEAR RNA ACTIVATING COMPLEX, POLYPEPTIDE 1"/>
    <property type="match status" value="1"/>
</dbReference>
<dbReference type="AlphaFoldDB" id="N6SZL1"/>
<name>N6SZL1_DENPD</name>
<feature type="non-terminal residue" evidence="1">
    <location>
        <position position="1"/>
    </location>
</feature>
<evidence type="ECO:0000313" key="3">
    <source>
        <dbReference type="Proteomes" id="UP000019118"/>
    </source>
</evidence>
<dbReference type="HOGENOM" id="CLU_998634_0_0_1"/>
<reference evidence="2" key="2">
    <citation type="submission" date="2024-08" db="UniProtKB">
        <authorList>
            <consortium name="EnsemblMetazoa"/>
        </authorList>
    </citation>
    <scope>IDENTIFICATION</scope>
</reference>
<accession>N6SZL1</accession>
<dbReference type="GO" id="GO:0043565">
    <property type="term" value="F:sequence-specific DNA binding"/>
    <property type="evidence" value="ECO:0007669"/>
    <property type="project" value="TreeGrafter"/>
</dbReference>
<dbReference type="InterPro" id="IPR019188">
    <property type="entry name" value="SNAPC1"/>
</dbReference>
<dbReference type="KEGG" id="dpa:109542132"/>
<dbReference type="EMBL" id="KB741174">
    <property type="protein sequence ID" value="ENN73229.1"/>
    <property type="molecule type" value="Genomic_DNA"/>
</dbReference>
<gene>
    <name evidence="2" type="primary">109542132</name>
    <name evidence="1" type="ORF">YQE_10126</name>
</gene>
<dbReference type="Pfam" id="PF09808">
    <property type="entry name" value="SNAPC1"/>
    <property type="match status" value="1"/>
</dbReference>
<dbReference type="PANTHER" id="PTHR15131:SF3">
    <property type="entry name" value="SNRNA-ACTIVATING PROTEIN COMPLEX SUBUNIT 1"/>
    <property type="match status" value="1"/>
</dbReference>
<evidence type="ECO:0000313" key="2">
    <source>
        <dbReference type="EnsemblMetazoa" id="XP_019766761.1"/>
    </source>
</evidence>
<dbReference type="EnsemblMetazoa" id="XM_019911202.1">
    <property type="protein sequence ID" value="XP_019766761.1"/>
    <property type="gene ID" value="LOC109542132"/>
</dbReference>
<dbReference type="Proteomes" id="UP000019118">
    <property type="component" value="Unassembled WGS sequence"/>
</dbReference>
<dbReference type="GO" id="GO:0019185">
    <property type="term" value="C:snRNA-activating protein complex"/>
    <property type="evidence" value="ECO:0007669"/>
    <property type="project" value="TreeGrafter"/>
</dbReference>
<dbReference type="OMA" id="CEIHRAN"/>
<organism evidence="1">
    <name type="scientific">Dendroctonus ponderosae</name>
    <name type="common">Mountain pine beetle</name>
    <dbReference type="NCBI Taxonomy" id="77166"/>
    <lineage>
        <taxon>Eukaryota</taxon>
        <taxon>Metazoa</taxon>
        <taxon>Ecdysozoa</taxon>
        <taxon>Arthropoda</taxon>
        <taxon>Hexapoda</taxon>
        <taxon>Insecta</taxon>
        <taxon>Pterygota</taxon>
        <taxon>Neoptera</taxon>
        <taxon>Endopterygota</taxon>
        <taxon>Coleoptera</taxon>
        <taxon>Polyphaga</taxon>
        <taxon>Cucujiformia</taxon>
        <taxon>Curculionidae</taxon>
        <taxon>Scolytinae</taxon>
        <taxon>Dendroctonus</taxon>
    </lineage>
</organism>
<dbReference type="GO" id="GO:0042796">
    <property type="term" value="P:snRNA transcription by RNA polymerase III"/>
    <property type="evidence" value="ECO:0007669"/>
    <property type="project" value="TreeGrafter"/>
</dbReference>
<dbReference type="OrthoDB" id="20127at2759"/>